<sequence length="823" mass="92398">MTESEAGDDEIAQLESSRSFQMSLVLKIMKADLTKNFDKFGRMDPFAVVEWRTSDDSFVLSKTRKDWNSHMNPVWEHTCRPRPFEGNETIRIEVFDANMVSQNTPCGHAEVQVAELISGLTGGVPSPTQAERHNELKLPLKLNKEDTGTVVVQAMVVPIHKCKKAELTKVDSSLFETPVKRLGVSGGTAPFFKLHLKDGRSPSFYIGKDLSRASDEVDFYEEVQECRQTPSAASLLPLFEFTFDYAGILKVHEEGKENKKPLDLLVLRNLHDGMTKLRLLDIKIGQKTAQAGWQGKSRAAALRQAIIDGHTNSAGEGFRLEGFDGQPETLKSLDPLLDLGHGSEKMAKKAMRIMLQRMHAATMLLYLVDLQDLPPPSQVQLTNTLSQSEMAEIVLHEMVRRLTRLSIACVKCSVPQKWIGSSVALGFDVGELTKRGEEEQLREKVIVSIFDWGRSELNTLEKHADLSAADQADRHEYWQYYVGGIMRLSLEVTRAYFQRFGNAGTWDSVAFMIYDFDSMSENDFMGKVEVPLEETKEMTEHVTFNPRMNRLASGVASFQRCCWKKKAKLTYSIEWVSHPSFSRLAGVWRVKLIRAVNLPREDLMMIKGSSDPLVEVIAHSADGFCFRQRSSSKIRSLNPEWNEVFEVPVTRSADTLQEALAESGVQLPSDLETGQLLPPEKTKAEMLMEAGGRKRRASVSSLCSEEVVQERKESGEMTSHQQSLNERKRKQAWVSLITAAAEAQSVTKQAKFAQSWHGPHASYQESRLPEEVRLGAARIVADTEDVLLRRENIVACDTVWKVEGDEGKPEGECCAAAEGCRFM</sequence>
<dbReference type="GO" id="GO:0046872">
    <property type="term" value="F:metal ion binding"/>
    <property type="evidence" value="ECO:0007669"/>
    <property type="project" value="UniProtKB-KW"/>
</dbReference>
<feature type="domain" description="C2" evidence="6">
    <location>
        <begin position="565"/>
        <end position="697"/>
    </location>
</feature>
<evidence type="ECO:0000313" key="7">
    <source>
        <dbReference type="EMBL" id="CAJ1404695.1"/>
    </source>
</evidence>
<name>A0AA36JEF8_9DINO</name>
<dbReference type="Gene3D" id="2.60.40.150">
    <property type="entry name" value="C2 domain"/>
    <property type="match status" value="2"/>
</dbReference>
<dbReference type="Pfam" id="PF00168">
    <property type="entry name" value="C2"/>
    <property type="match status" value="3"/>
</dbReference>
<proteinExistence type="inferred from homology"/>
<dbReference type="EMBL" id="CAUJNA010003551">
    <property type="protein sequence ID" value="CAJ1404695.1"/>
    <property type="molecule type" value="Genomic_DNA"/>
</dbReference>
<protein>
    <recommendedName>
        <fullName evidence="6">C2 domain-containing protein</fullName>
    </recommendedName>
</protein>
<dbReference type="Proteomes" id="UP001178507">
    <property type="component" value="Unassembled WGS sequence"/>
</dbReference>
<feature type="domain" description="C2" evidence="6">
    <location>
        <begin position="5"/>
        <end position="128"/>
    </location>
</feature>
<dbReference type="Gene3D" id="3.30.470.160">
    <property type="entry name" value="Inositol polyphosphate kinase"/>
    <property type="match status" value="1"/>
</dbReference>
<keyword evidence="2" id="KW-0808">Transferase</keyword>
<dbReference type="CDD" id="cd00030">
    <property type="entry name" value="C2"/>
    <property type="match status" value="2"/>
</dbReference>
<dbReference type="SUPFAM" id="SSF56104">
    <property type="entry name" value="SAICAR synthase-like"/>
    <property type="match status" value="1"/>
</dbReference>
<dbReference type="GO" id="GO:0032958">
    <property type="term" value="P:inositol phosphate biosynthetic process"/>
    <property type="evidence" value="ECO:0007669"/>
    <property type="project" value="InterPro"/>
</dbReference>
<dbReference type="PANTHER" id="PTHR45911">
    <property type="entry name" value="C2 DOMAIN-CONTAINING PROTEIN"/>
    <property type="match status" value="1"/>
</dbReference>
<dbReference type="Pfam" id="PF03770">
    <property type="entry name" value="IPK"/>
    <property type="match status" value="1"/>
</dbReference>
<evidence type="ECO:0000256" key="4">
    <source>
        <dbReference type="ARBA" id="ARBA00022777"/>
    </source>
</evidence>
<dbReference type="InterPro" id="IPR035892">
    <property type="entry name" value="C2_domain_sf"/>
</dbReference>
<evidence type="ECO:0000256" key="1">
    <source>
        <dbReference type="ARBA" id="ARBA00007374"/>
    </source>
</evidence>
<evidence type="ECO:0000256" key="5">
    <source>
        <dbReference type="ARBA" id="ARBA00022837"/>
    </source>
</evidence>
<dbReference type="GO" id="GO:0016301">
    <property type="term" value="F:kinase activity"/>
    <property type="evidence" value="ECO:0007669"/>
    <property type="project" value="UniProtKB-KW"/>
</dbReference>
<dbReference type="SMART" id="SM00239">
    <property type="entry name" value="C2"/>
    <property type="match status" value="2"/>
</dbReference>
<keyword evidence="3" id="KW-0479">Metal-binding</keyword>
<dbReference type="InterPro" id="IPR000008">
    <property type="entry name" value="C2_dom"/>
</dbReference>
<gene>
    <name evidence="7" type="ORF">EVOR1521_LOCUS27091</name>
</gene>
<comment type="similarity">
    <text evidence="1">Belongs to the inositol phosphokinase (IPK) family.</text>
</comment>
<dbReference type="SUPFAM" id="SSF49562">
    <property type="entry name" value="C2 domain (Calcium/lipid-binding domain, CaLB)"/>
    <property type="match status" value="2"/>
</dbReference>
<evidence type="ECO:0000256" key="3">
    <source>
        <dbReference type="ARBA" id="ARBA00022723"/>
    </source>
</evidence>
<dbReference type="PROSITE" id="PS50004">
    <property type="entry name" value="C2"/>
    <property type="match status" value="2"/>
</dbReference>
<keyword evidence="8" id="KW-1185">Reference proteome</keyword>
<accession>A0AA36JEF8</accession>
<dbReference type="InterPro" id="IPR038286">
    <property type="entry name" value="IPK_sf"/>
</dbReference>
<comment type="caution">
    <text evidence="7">The sequence shown here is derived from an EMBL/GenBank/DDBJ whole genome shotgun (WGS) entry which is preliminary data.</text>
</comment>
<organism evidence="7 8">
    <name type="scientific">Effrenium voratum</name>
    <dbReference type="NCBI Taxonomy" id="2562239"/>
    <lineage>
        <taxon>Eukaryota</taxon>
        <taxon>Sar</taxon>
        <taxon>Alveolata</taxon>
        <taxon>Dinophyceae</taxon>
        <taxon>Suessiales</taxon>
        <taxon>Symbiodiniaceae</taxon>
        <taxon>Effrenium</taxon>
    </lineage>
</organism>
<keyword evidence="4" id="KW-0418">Kinase</keyword>
<evidence type="ECO:0000313" key="8">
    <source>
        <dbReference type="Proteomes" id="UP001178507"/>
    </source>
</evidence>
<dbReference type="InterPro" id="IPR005522">
    <property type="entry name" value="IPK"/>
</dbReference>
<evidence type="ECO:0000256" key="2">
    <source>
        <dbReference type="ARBA" id="ARBA00022679"/>
    </source>
</evidence>
<evidence type="ECO:0000259" key="6">
    <source>
        <dbReference type="PROSITE" id="PS50004"/>
    </source>
</evidence>
<keyword evidence="5" id="KW-0106">Calcium</keyword>
<dbReference type="AlphaFoldDB" id="A0AA36JEF8"/>
<reference evidence="7" key="1">
    <citation type="submission" date="2023-08" db="EMBL/GenBank/DDBJ databases">
        <authorList>
            <person name="Chen Y."/>
            <person name="Shah S."/>
            <person name="Dougan E. K."/>
            <person name="Thang M."/>
            <person name="Chan C."/>
        </authorList>
    </citation>
    <scope>NUCLEOTIDE SEQUENCE</scope>
</reference>